<proteinExistence type="predicted"/>
<evidence type="ECO:0000313" key="1">
    <source>
        <dbReference type="EMBL" id="CAI0460764.1"/>
    </source>
</evidence>
<sequence length="89" mass="9436">MQGSAGSIRRRLHLSPRQHRRVPCYLLAPAFGICRKVGSPGIRLHLWASHALPRPAGGRDGSAAVSQRRIAVAGDGEVLPGEGQLGSHV</sequence>
<name>A0AAV0NQC3_9ROSI</name>
<keyword evidence="2" id="KW-1185">Reference proteome</keyword>
<dbReference type="Proteomes" id="UP001154282">
    <property type="component" value="Unassembled WGS sequence"/>
</dbReference>
<comment type="caution">
    <text evidence="1">The sequence shown here is derived from an EMBL/GenBank/DDBJ whole genome shotgun (WGS) entry which is preliminary data.</text>
</comment>
<evidence type="ECO:0000313" key="2">
    <source>
        <dbReference type="Proteomes" id="UP001154282"/>
    </source>
</evidence>
<dbReference type="AlphaFoldDB" id="A0AAV0NQC3"/>
<organism evidence="1 2">
    <name type="scientific">Linum tenue</name>
    <dbReference type="NCBI Taxonomy" id="586396"/>
    <lineage>
        <taxon>Eukaryota</taxon>
        <taxon>Viridiplantae</taxon>
        <taxon>Streptophyta</taxon>
        <taxon>Embryophyta</taxon>
        <taxon>Tracheophyta</taxon>
        <taxon>Spermatophyta</taxon>
        <taxon>Magnoliopsida</taxon>
        <taxon>eudicotyledons</taxon>
        <taxon>Gunneridae</taxon>
        <taxon>Pentapetalae</taxon>
        <taxon>rosids</taxon>
        <taxon>fabids</taxon>
        <taxon>Malpighiales</taxon>
        <taxon>Linaceae</taxon>
        <taxon>Linum</taxon>
    </lineage>
</organism>
<dbReference type="EMBL" id="CAMGYJ010000008">
    <property type="protein sequence ID" value="CAI0460764.1"/>
    <property type="molecule type" value="Genomic_DNA"/>
</dbReference>
<gene>
    <name evidence="1" type="ORF">LITE_LOCUS34623</name>
</gene>
<accession>A0AAV0NQC3</accession>
<protein>
    <submittedName>
        <fullName evidence="1">Uncharacterized protein</fullName>
    </submittedName>
</protein>
<reference evidence="1" key="1">
    <citation type="submission" date="2022-08" db="EMBL/GenBank/DDBJ databases">
        <authorList>
            <person name="Gutierrez-Valencia J."/>
        </authorList>
    </citation>
    <scope>NUCLEOTIDE SEQUENCE</scope>
</reference>